<feature type="signal peptide" evidence="1">
    <location>
        <begin position="1"/>
        <end position="20"/>
    </location>
</feature>
<evidence type="ECO:0000256" key="1">
    <source>
        <dbReference type="SAM" id="SignalP"/>
    </source>
</evidence>
<reference evidence="2 3" key="1">
    <citation type="submission" date="2015-09" db="EMBL/GenBank/DDBJ databases">
        <authorList>
            <person name="Xu Y."/>
            <person name="Nagy A."/>
            <person name="Liu N.T."/>
            <person name="Nou X."/>
        </authorList>
    </citation>
    <scope>NUCLEOTIDE SEQUENCE [LARGE SCALE GENOMIC DNA]</scope>
    <source>
        <strain evidence="2 3">FC1138</strain>
    </source>
</reference>
<gene>
    <name evidence="2" type="ORF">ACS15_0265</name>
</gene>
<protein>
    <submittedName>
        <fullName evidence="2">Uncharacterized protein</fullName>
    </submittedName>
</protein>
<keyword evidence="1" id="KW-0732">Signal</keyword>
<evidence type="ECO:0000313" key="3">
    <source>
        <dbReference type="Proteomes" id="UP000077927"/>
    </source>
</evidence>
<dbReference type="EMBL" id="CP012605">
    <property type="protein sequence ID" value="ANH72610.1"/>
    <property type="molecule type" value="Genomic_DNA"/>
</dbReference>
<dbReference type="KEGG" id="rin:ACS15_0265"/>
<dbReference type="Proteomes" id="UP000077927">
    <property type="component" value="Chromosome 1"/>
</dbReference>
<evidence type="ECO:0000313" key="2">
    <source>
        <dbReference type="EMBL" id="ANH72610.1"/>
    </source>
</evidence>
<feature type="chain" id="PRO_5042177681" evidence="1">
    <location>
        <begin position="21"/>
        <end position="41"/>
    </location>
</feature>
<organism evidence="2 3">
    <name type="scientific">Ralstonia insidiosa</name>
    <dbReference type="NCBI Taxonomy" id="190721"/>
    <lineage>
        <taxon>Bacteria</taxon>
        <taxon>Pseudomonadati</taxon>
        <taxon>Pseudomonadota</taxon>
        <taxon>Betaproteobacteria</taxon>
        <taxon>Burkholderiales</taxon>
        <taxon>Burkholderiaceae</taxon>
        <taxon>Ralstonia</taxon>
    </lineage>
</organism>
<accession>A0AAC9BH23</accession>
<name>A0AAC9BH23_9RALS</name>
<dbReference type="AlphaFoldDB" id="A0AAC9BH23"/>
<proteinExistence type="predicted"/>
<sequence>MRSTARPVRPALVWSLSCLATPTHPAFPAAGRSLSQGLCQC</sequence>